<dbReference type="RefSeq" id="WP_011344594.1">
    <property type="nucleotide sequence ID" value="NC_007503.1"/>
</dbReference>
<dbReference type="InterPro" id="IPR035437">
    <property type="entry name" value="SNase_OB-fold_sf"/>
</dbReference>
<dbReference type="SMART" id="SM00318">
    <property type="entry name" value="SNc"/>
    <property type="match status" value="1"/>
</dbReference>
<sequence length="271" mass="30479">MSSIEKIKQSLKEQKSLLIGLCFFILVYVIGLTHPQTIQEKEDNAVNKTTTTQKQEQQSTSEFVPAIVVRIHDGETITVQLPDGAKEKVRLIGIDAPVEDTLINLSSKDPAKLTLADLWGKTVYLEKDAVNRDSNGYLLRYVWLEIPDIKPNVISDSEVQKKMVNAILLLNGYGKYISTSPNKKYESELARSEFEAFAHKKGIWSISTAPHAPPDSNKSVKKQNIIVYVTLTGHKYHRSWCRYLKYSKIPISLGDAINEGYEPCSVCNPPQ</sequence>
<keyword evidence="3" id="KW-1185">Reference proteome</keyword>
<accession>Q3ABG5</accession>
<dbReference type="SUPFAM" id="SSF50199">
    <property type="entry name" value="Staphylococcal nuclease"/>
    <property type="match status" value="1"/>
</dbReference>
<dbReference type="InParanoid" id="Q3ABG5"/>
<dbReference type="Proteomes" id="UP000002706">
    <property type="component" value="Chromosome"/>
</dbReference>
<dbReference type="SUPFAM" id="SSF57884">
    <property type="entry name" value="Ada DNA repair protein, N-terminal domain (N-Ada 10)"/>
    <property type="match status" value="1"/>
</dbReference>
<name>Q3ABG5_CARHZ</name>
<evidence type="ECO:0000313" key="2">
    <source>
        <dbReference type="EMBL" id="ABB14438.1"/>
    </source>
</evidence>
<dbReference type="Gene3D" id="2.40.50.90">
    <property type="match status" value="1"/>
</dbReference>
<dbReference type="AlphaFoldDB" id="Q3ABG5"/>
<dbReference type="FunCoup" id="Q3ABG5">
    <property type="interactions" value="9"/>
</dbReference>
<feature type="domain" description="TNase-like" evidence="1">
    <location>
        <begin position="62"/>
        <end position="206"/>
    </location>
</feature>
<dbReference type="EC" id="3.1.31.1" evidence="2"/>
<dbReference type="InterPro" id="IPR035451">
    <property type="entry name" value="Ada-like_dom_sf"/>
</dbReference>
<gene>
    <name evidence="2" type="primary">nucH2</name>
    <name evidence="2" type="ordered locus">CHY_1699</name>
</gene>
<dbReference type="eggNOG" id="COG1525">
    <property type="taxonomic scope" value="Bacteria"/>
</dbReference>
<dbReference type="Pfam" id="PF00565">
    <property type="entry name" value="SNase"/>
    <property type="match status" value="1"/>
</dbReference>
<dbReference type="STRING" id="246194.CHY_1699"/>
<evidence type="ECO:0000259" key="1">
    <source>
        <dbReference type="PROSITE" id="PS50830"/>
    </source>
</evidence>
<dbReference type="HOGENOM" id="CLU_046484_5_0_9"/>
<evidence type="ECO:0000313" key="3">
    <source>
        <dbReference type="Proteomes" id="UP000002706"/>
    </source>
</evidence>
<dbReference type="InterPro" id="IPR016071">
    <property type="entry name" value="Staphylococal_nuclease_OB-fold"/>
</dbReference>
<reference evidence="2 3" key="1">
    <citation type="journal article" date="2005" name="PLoS Genet.">
        <title>Life in hot carbon monoxide: the complete genome sequence of Carboxydothermus hydrogenoformans Z-2901.</title>
        <authorList>
            <person name="Wu M."/>
            <person name="Ren Q."/>
            <person name="Durkin A.S."/>
            <person name="Daugherty S.C."/>
            <person name="Brinkac L.M."/>
            <person name="Dodson R.J."/>
            <person name="Madupu R."/>
            <person name="Sullivan S.A."/>
            <person name="Kolonay J.F."/>
            <person name="Haft D.H."/>
            <person name="Nelson W.C."/>
            <person name="Tallon L.J."/>
            <person name="Jones K.M."/>
            <person name="Ulrich L.E."/>
            <person name="Gonzalez J.M."/>
            <person name="Zhulin I.B."/>
            <person name="Robb F.T."/>
            <person name="Eisen J.A."/>
        </authorList>
    </citation>
    <scope>NUCLEOTIDE SEQUENCE [LARGE SCALE GENOMIC DNA]</scope>
    <source>
        <strain evidence="3">ATCC BAA-161 / DSM 6008 / Z-2901</strain>
    </source>
</reference>
<dbReference type="OrthoDB" id="9761531at2"/>
<dbReference type="KEGG" id="chy:CHY_1699"/>
<keyword evidence="2" id="KW-0378">Hydrolase</keyword>
<protein>
    <submittedName>
        <fullName evidence="2">Prophage LambdaCh01, thermonuclease</fullName>
        <ecNumber evidence="2">3.1.31.1</ecNumber>
    </submittedName>
</protein>
<organism evidence="2 3">
    <name type="scientific">Carboxydothermus hydrogenoformans (strain ATCC BAA-161 / DSM 6008 / Z-2901)</name>
    <dbReference type="NCBI Taxonomy" id="246194"/>
    <lineage>
        <taxon>Bacteria</taxon>
        <taxon>Bacillati</taxon>
        <taxon>Bacillota</taxon>
        <taxon>Clostridia</taxon>
        <taxon>Thermoanaerobacterales</taxon>
        <taxon>Thermoanaerobacteraceae</taxon>
        <taxon>Carboxydothermus</taxon>
    </lineage>
</organism>
<proteinExistence type="predicted"/>
<dbReference type="PROSITE" id="PS50830">
    <property type="entry name" value="TNASE_3"/>
    <property type="match status" value="1"/>
</dbReference>
<dbReference type="EMBL" id="CP000141">
    <property type="protein sequence ID" value="ABB14438.1"/>
    <property type="molecule type" value="Genomic_DNA"/>
</dbReference>
<dbReference type="GO" id="GO:1990599">
    <property type="term" value="F:3' overhang single-stranded DNA endodeoxyribonuclease activity"/>
    <property type="evidence" value="ECO:0007669"/>
    <property type="project" value="UniProtKB-EC"/>
</dbReference>